<name>A0ACC2P1U1_9HYME</name>
<evidence type="ECO:0000313" key="1">
    <source>
        <dbReference type="EMBL" id="KAJ8677529.1"/>
    </source>
</evidence>
<dbReference type="Proteomes" id="UP001239111">
    <property type="component" value="Chromosome 2"/>
</dbReference>
<organism evidence="1 2">
    <name type="scientific">Eretmocerus hayati</name>
    <dbReference type="NCBI Taxonomy" id="131215"/>
    <lineage>
        <taxon>Eukaryota</taxon>
        <taxon>Metazoa</taxon>
        <taxon>Ecdysozoa</taxon>
        <taxon>Arthropoda</taxon>
        <taxon>Hexapoda</taxon>
        <taxon>Insecta</taxon>
        <taxon>Pterygota</taxon>
        <taxon>Neoptera</taxon>
        <taxon>Endopterygota</taxon>
        <taxon>Hymenoptera</taxon>
        <taxon>Apocrita</taxon>
        <taxon>Proctotrupomorpha</taxon>
        <taxon>Chalcidoidea</taxon>
        <taxon>Aphelinidae</taxon>
        <taxon>Aphelininae</taxon>
        <taxon>Eretmocerus</taxon>
    </lineage>
</organism>
<protein>
    <submittedName>
        <fullName evidence="1">Uncharacterized protein</fullName>
    </submittedName>
</protein>
<gene>
    <name evidence="1" type="ORF">QAD02_013316</name>
</gene>
<comment type="caution">
    <text evidence="1">The sequence shown here is derived from an EMBL/GenBank/DDBJ whole genome shotgun (WGS) entry which is preliminary data.</text>
</comment>
<evidence type="ECO:0000313" key="2">
    <source>
        <dbReference type="Proteomes" id="UP001239111"/>
    </source>
</evidence>
<reference evidence="1" key="1">
    <citation type="submission" date="2023-04" db="EMBL/GenBank/DDBJ databases">
        <title>A chromosome-level genome assembly of the parasitoid wasp Eretmocerus hayati.</title>
        <authorList>
            <person name="Zhong Y."/>
            <person name="Liu S."/>
            <person name="Liu Y."/>
        </authorList>
    </citation>
    <scope>NUCLEOTIDE SEQUENCE</scope>
    <source>
        <strain evidence="1">ZJU_SS_LIU_2023</strain>
    </source>
</reference>
<proteinExistence type="predicted"/>
<dbReference type="EMBL" id="CM056742">
    <property type="protein sequence ID" value="KAJ8677529.1"/>
    <property type="molecule type" value="Genomic_DNA"/>
</dbReference>
<sequence length="118" mass="13429">MLISDFSERDGVSLKFVCEEVTFRGILYRTGMSVVIGTNNSGDFAKCKIELICVQQELLKYLFHRPDYGVYDLAESNSSVLGLFPYSYLLPPEPLLGGTIKSRSVFFIKYVPFKKLLR</sequence>
<keyword evidence="2" id="KW-1185">Reference proteome</keyword>
<accession>A0ACC2P1U1</accession>